<evidence type="ECO:0000313" key="8">
    <source>
        <dbReference type="Proteomes" id="UP001597347"/>
    </source>
</evidence>
<feature type="transmembrane region" description="Helical" evidence="5">
    <location>
        <begin position="6"/>
        <end position="28"/>
    </location>
</feature>
<dbReference type="Gene3D" id="1.20.1420.30">
    <property type="entry name" value="NCX, central ion-binding region"/>
    <property type="match status" value="2"/>
</dbReference>
<comment type="subcellular location">
    <subcellularLocation>
        <location evidence="1">Membrane</location>
        <topology evidence="1">Multi-pass membrane protein</topology>
    </subcellularLocation>
</comment>
<feature type="transmembrane region" description="Helical" evidence="5">
    <location>
        <begin position="259"/>
        <end position="278"/>
    </location>
</feature>
<evidence type="ECO:0000256" key="4">
    <source>
        <dbReference type="ARBA" id="ARBA00023136"/>
    </source>
</evidence>
<feature type="transmembrane region" description="Helical" evidence="5">
    <location>
        <begin position="108"/>
        <end position="129"/>
    </location>
</feature>
<dbReference type="PANTHER" id="PTHR10846:SF8">
    <property type="entry name" value="INNER MEMBRANE PROTEIN YRBG"/>
    <property type="match status" value="1"/>
</dbReference>
<dbReference type="InterPro" id="IPR004481">
    <property type="entry name" value="K/Na/Ca-exchanger"/>
</dbReference>
<name>A0ABW4LG51_9MICO</name>
<dbReference type="RefSeq" id="WP_377934257.1">
    <property type="nucleotide sequence ID" value="NZ_JBHUEA010000012.1"/>
</dbReference>
<evidence type="ECO:0000256" key="3">
    <source>
        <dbReference type="ARBA" id="ARBA00022989"/>
    </source>
</evidence>
<evidence type="ECO:0000256" key="1">
    <source>
        <dbReference type="ARBA" id="ARBA00004141"/>
    </source>
</evidence>
<protein>
    <submittedName>
        <fullName evidence="7">Sodium:calcium antiporter</fullName>
    </submittedName>
</protein>
<feature type="transmembrane region" description="Helical" evidence="5">
    <location>
        <begin position="317"/>
        <end position="337"/>
    </location>
</feature>
<feature type="transmembrane region" description="Helical" evidence="5">
    <location>
        <begin position="228"/>
        <end position="247"/>
    </location>
</feature>
<accession>A0ABW4LG51</accession>
<keyword evidence="2 5" id="KW-0812">Transmembrane</keyword>
<reference evidence="8" key="1">
    <citation type="journal article" date="2019" name="Int. J. Syst. Evol. Microbiol.">
        <title>The Global Catalogue of Microorganisms (GCM) 10K type strain sequencing project: providing services to taxonomists for standard genome sequencing and annotation.</title>
        <authorList>
            <consortium name="The Broad Institute Genomics Platform"/>
            <consortium name="The Broad Institute Genome Sequencing Center for Infectious Disease"/>
            <person name="Wu L."/>
            <person name="Ma J."/>
        </authorList>
    </citation>
    <scope>NUCLEOTIDE SEQUENCE [LARGE SCALE GENOMIC DNA]</scope>
    <source>
        <strain evidence="8">CGMCC 1.12471</strain>
    </source>
</reference>
<keyword evidence="8" id="KW-1185">Reference proteome</keyword>
<feature type="transmembrane region" description="Helical" evidence="5">
    <location>
        <begin position="40"/>
        <end position="63"/>
    </location>
</feature>
<dbReference type="PANTHER" id="PTHR10846">
    <property type="entry name" value="SODIUM/POTASSIUM/CALCIUM EXCHANGER"/>
    <property type="match status" value="1"/>
</dbReference>
<organism evidence="7 8">
    <name type="scientific">Amnibacterium endophyticum</name>
    <dbReference type="NCBI Taxonomy" id="2109337"/>
    <lineage>
        <taxon>Bacteria</taxon>
        <taxon>Bacillati</taxon>
        <taxon>Actinomycetota</taxon>
        <taxon>Actinomycetes</taxon>
        <taxon>Micrococcales</taxon>
        <taxon>Microbacteriaceae</taxon>
        <taxon>Amnibacterium</taxon>
    </lineage>
</organism>
<feature type="domain" description="Sodium/calcium exchanger membrane region" evidence="6">
    <location>
        <begin position="9"/>
        <end position="142"/>
    </location>
</feature>
<feature type="transmembrane region" description="Helical" evidence="5">
    <location>
        <begin position="135"/>
        <end position="156"/>
    </location>
</feature>
<evidence type="ECO:0000256" key="5">
    <source>
        <dbReference type="SAM" id="Phobius"/>
    </source>
</evidence>
<dbReference type="Proteomes" id="UP001597347">
    <property type="component" value="Unassembled WGS sequence"/>
</dbReference>
<comment type="caution">
    <text evidence="7">The sequence shown here is derived from an EMBL/GenBank/DDBJ whole genome shotgun (WGS) entry which is preliminary data.</text>
</comment>
<dbReference type="InterPro" id="IPR044880">
    <property type="entry name" value="NCX_ion-bd_dom_sf"/>
</dbReference>
<keyword evidence="3 5" id="KW-1133">Transmembrane helix</keyword>
<dbReference type="EMBL" id="JBHUEA010000012">
    <property type="protein sequence ID" value="MFD1721750.1"/>
    <property type="molecule type" value="Genomic_DNA"/>
</dbReference>
<gene>
    <name evidence="7" type="ORF">ACFSBI_09330</name>
</gene>
<dbReference type="InterPro" id="IPR004837">
    <property type="entry name" value="NaCa_Exmemb"/>
</dbReference>
<evidence type="ECO:0000313" key="7">
    <source>
        <dbReference type="EMBL" id="MFD1721750.1"/>
    </source>
</evidence>
<feature type="transmembrane region" description="Helical" evidence="5">
    <location>
        <begin position="189"/>
        <end position="208"/>
    </location>
</feature>
<dbReference type="Pfam" id="PF01699">
    <property type="entry name" value="Na_Ca_ex"/>
    <property type="match status" value="2"/>
</dbReference>
<sequence>MTAWPFWPSVLALLGSVVVIVFAGSRLARAADELADRTGLGEAIAGAVFLGVITSLPGIVTTATGSLAGDAEFALANPIGGVALQTVWLAIADLVYRRANLEHAAASLENMLQAVVLMGLLALPVVAFATPQLLIGWFHPVTIAIPILYVAGLRLVQRMQTDPMWQPVRTRDTRDDQGDDGDEGRPLPVLWGTLAGLGLVVAVTGWVIGQAGLGVVAATGWPSGITGFTVTTAVTSLPELIVLIAAIRQGALTLGVGNIIGGNVFDVLTLPVADAFYLDGSIYRAAGPTSLVLLGGTILITAVLAAGLLVRDRRGVGFEGLGIPAAYVGTVGLAIVAR</sequence>
<evidence type="ECO:0000259" key="6">
    <source>
        <dbReference type="Pfam" id="PF01699"/>
    </source>
</evidence>
<feature type="domain" description="Sodium/calcium exchanger membrane region" evidence="6">
    <location>
        <begin position="190"/>
        <end position="332"/>
    </location>
</feature>
<proteinExistence type="predicted"/>
<feature type="transmembrane region" description="Helical" evidence="5">
    <location>
        <begin position="290"/>
        <end position="310"/>
    </location>
</feature>
<evidence type="ECO:0000256" key="2">
    <source>
        <dbReference type="ARBA" id="ARBA00022692"/>
    </source>
</evidence>
<feature type="transmembrane region" description="Helical" evidence="5">
    <location>
        <begin position="75"/>
        <end position="96"/>
    </location>
</feature>
<keyword evidence="4 5" id="KW-0472">Membrane</keyword>